<reference evidence="1" key="1">
    <citation type="journal article" date="2014" name="Front. Microbiol.">
        <title>High frequency of phylogenetically diverse reductive dehalogenase-homologous genes in deep subseafloor sedimentary metagenomes.</title>
        <authorList>
            <person name="Kawai M."/>
            <person name="Futagami T."/>
            <person name="Toyoda A."/>
            <person name="Takaki Y."/>
            <person name="Nishi S."/>
            <person name="Hori S."/>
            <person name="Arai W."/>
            <person name="Tsubouchi T."/>
            <person name="Morono Y."/>
            <person name="Uchiyama I."/>
            <person name="Ito T."/>
            <person name="Fujiyama A."/>
            <person name="Inagaki F."/>
            <person name="Takami H."/>
        </authorList>
    </citation>
    <scope>NUCLEOTIDE SEQUENCE</scope>
    <source>
        <strain evidence="1">Expedition CK06-06</strain>
    </source>
</reference>
<dbReference type="AlphaFoldDB" id="X0T460"/>
<comment type="caution">
    <text evidence="1">The sequence shown here is derived from an EMBL/GenBank/DDBJ whole genome shotgun (WGS) entry which is preliminary data.</text>
</comment>
<accession>X0T460</accession>
<sequence>ELLPDGRAVPFCAYNNLGYRELLRHERETPS</sequence>
<organism evidence="1">
    <name type="scientific">marine sediment metagenome</name>
    <dbReference type="NCBI Taxonomy" id="412755"/>
    <lineage>
        <taxon>unclassified sequences</taxon>
        <taxon>metagenomes</taxon>
        <taxon>ecological metagenomes</taxon>
    </lineage>
</organism>
<proteinExistence type="predicted"/>
<feature type="non-terminal residue" evidence="1">
    <location>
        <position position="1"/>
    </location>
</feature>
<name>X0T460_9ZZZZ</name>
<protein>
    <submittedName>
        <fullName evidence="1">Uncharacterized protein</fullName>
    </submittedName>
</protein>
<gene>
    <name evidence="1" type="ORF">S01H1_02731</name>
</gene>
<evidence type="ECO:0000313" key="1">
    <source>
        <dbReference type="EMBL" id="GAF70855.1"/>
    </source>
</evidence>
<dbReference type="EMBL" id="BARS01001366">
    <property type="protein sequence ID" value="GAF70855.1"/>
    <property type="molecule type" value="Genomic_DNA"/>
</dbReference>